<dbReference type="InterPro" id="IPR011054">
    <property type="entry name" value="Rudment_hybrid_motif"/>
</dbReference>
<evidence type="ECO:0000313" key="21">
    <source>
        <dbReference type="EMBL" id="TDL23896.1"/>
    </source>
</evidence>
<keyword evidence="10" id="KW-0092">Biotin</keyword>
<comment type="cofactor">
    <cofactor evidence="1">
        <name>biotin</name>
        <dbReference type="ChEBI" id="CHEBI:57586"/>
    </cofactor>
</comment>
<dbReference type="STRING" id="50990.A0A4Y7Q973"/>
<dbReference type="GO" id="GO:0004075">
    <property type="term" value="F:biotin carboxylase activity"/>
    <property type="evidence" value="ECO:0007669"/>
    <property type="project" value="UniProtKB-EC"/>
</dbReference>
<dbReference type="SUPFAM" id="SSF52096">
    <property type="entry name" value="ClpP/crotonase"/>
    <property type="match status" value="2"/>
</dbReference>
<dbReference type="InterPro" id="IPR029045">
    <property type="entry name" value="ClpP/crotonase-like_dom_sf"/>
</dbReference>
<dbReference type="Gene3D" id="3.30.470.20">
    <property type="entry name" value="ATP-grasp fold, B domain"/>
    <property type="match status" value="1"/>
</dbReference>
<feature type="domain" description="Lipoyl-binding" evidence="16">
    <location>
        <begin position="673"/>
        <end position="747"/>
    </location>
</feature>
<dbReference type="InterPro" id="IPR011764">
    <property type="entry name" value="Biotin_carboxylation_dom"/>
</dbReference>
<keyword evidence="15" id="KW-0175">Coiled coil</keyword>
<evidence type="ECO:0000259" key="17">
    <source>
        <dbReference type="PROSITE" id="PS50975"/>
    </source>
</evidence>
<keyword evidence="3" id="KW-0444">Lipid biosynthesis</keyword>
<keyword evidence="11" id="KW-0511">Multifunctional enzyme</keyword>
<keyword evidence="22" id="KW-1185">Reference proteome</keyword>
<evidence type="ECO:0000256" key="12">
    <source>
        <dbReference type="ARBA" id="ARBA00048065"/>
    </source>
</evidence>
<dbReference type="Pfam" id="PF02786">
    <property type="entry name" value="CPSase_L_D2"/>
    <property type="match status" value="1"/>
</dbReference>
<feature type="domain" description="ATP-grasp" evidence="17">
    <location>
        <begin position="190"/>
        <end position="387"/>
    </location>
</feature>
<dbReference type="InterPro" id="IPR013815">
    <property type="entry name" value="ATP_grasp_subdomain_1"/>
</dbReference>
<dbReference type="InterPro" id="IPR034733">
    <property type="entry name" value="AcCoA_carboxyl_beta"/>
</dbReference>
<proteinExistence type="predicted"/>
<feature type="domain" description="CoA carboxyltransferase C-terminal" evidence="20">
    <location>
        <begin position="1814"/>
        <end position="2128"/>
    </location>
</feature>
<dbReference type="InterPro" id="IPR005479">
    <property type="entry name" value="CPAse_ATP-bd"/>
</dbReference>
<dbReference type="InterPro" id="IPR001882">
    <property type="entry name" value="Biotin_BS"/>
</dbReference>
<dbReference type="FunFam" id="2.40.50.100:FF:000005">
    <property type="entry name" value="Acetyl-CoA carboxylase 1"/>
    <property type="match status" value="1"/>
</dbReference>
<dbReference type="GO" id="GO:2001295">
    <property type="term" value="P:malonyl-CoA biosynthetic process"/>
    <property type="evidence" value="ECO:0007669"/>
    <property type="project" value="UniProtKB-UniPathway"/>
</dbReference>
<keyword evidence="4" id="KW-0436">Ligase</keyword>
<dbReference type="Pfam" id="PF00289">
    <property type="entry name" value="Biotin_carb_N"/>
    <property type="match status" value="1"/>
</dbReference>
<evidence type="ECO:0000256" key="10">
    <source>
        <dbReference type="ARBA" id="ARBA00023267"/>
    </source>
</evidence>
<keyword evidence="8" id="KW-0443">Lipid metabolism</keyword>
<dbReference type="InterPro" id="IPR005481">
    <property type="entry name" value="BC-like_N"/>
</dbReference>
<dbReference type="PROSITE" id="PS00188">
    <property type="entry name" value="BIOTIN"/>
    <property type="match status" value="1"/>
</dbReference>
<evidence type="ECO:0000256" key="13">
    <source>
        <dbReference type="ARBA" id="ARBA00048600"/>
    </source>
</evidence>
<evidence type="ECO:0000256" key="8">
    <source>
        <dbReference type="ARBA" id="ARBA00023098"/>
    </source>
</evidence>
<dbReference type="PROSITE" id="PS50980">
    <property type="entry name" value="COA_CT_NTER"/>
    <property type="match status" value="1"/>
</dbReference>
<dbReference type="Pfam" id="PF21385">
    <property type="entry name" value="ACCA_BT"/>
    <property type="match status" value="1"/>
</dbReference>
<evidence type="ECO:0000256" key="4">
    <source>
        <dbReference type="ARBA" id="ARBA00022598"/>
    </source>
</evidence>
<dbReference type="SUPFAM" id="SSF52440">
    <property type="entry name" value="PreATP-grasp domain"/>
    <property type="match status" value="1"/>
</dbReference>
<dbReference type="Gene3D" id="3.40.50.20">
    <property type="match status" value="1"/>
</dbReference>
<dbReference type="OrthoDB" id="14612at2759"/>
<evidence type="ECO:0000259" key="20">
    <source>
        <dbReference type="PROSITE" id="PS50989"/>
    </source>
</evidence>
<dbReference type="Proteomes" id="UP000294933">
    <property type="component" value="Unassembled WGS sequence"/>
</dbReference>
<keyword evidence="7 14" id="KW-0067">ATP-binding</keyword>
<dbReference type="PROSITE" id="PS50989">
    <property type="entry name" value="COA_CT_CTER"/>
    <property type="match status" value="1"/>
</dbReference>
<dbReference type="GO" id="GO:0005524">
    <property type="term" value="F:ATP binding"/>
    <property type="evidence" value="ECO:0007669"/>
    <property type="project" value="UniProtKB-UniRule"/>
</dbReference>
<dbReference type="Pfam" id="PF02785">
    <property type="entry name" value="Biotin_carb_C"/>
    <property type="match status" value="1"/>
</dbReference>
<evidence type="ECO:0000256" key="5">
    <source>
        <dbReference type="ARBA" id="ARBA00022741"/>
    </source>
</evidence>
<dbReference type="FunFam" id="3.40.50.20:FF:000005">
    <property type="entry name" value="acetyl-CoA carboxylase isoform X2"/>
    <property type="match status" value="1"/>
</dbReference>
<dbReference type="GO" id="GO:0046872">
    <property type="term" value="F:metal ion binding"/>
    <property type="evidence" value="ECO:0007669"/>
    <property type="project" value="InterPro"/>
</dbReference>
<dbReference type="SUPFAM" id="SSF51246">
    <property type="entry name" value="Rudiment single hybrid motif"/>
    <property type="match status" value="1"/>
</dbReference>
<dbReference type="SUPFAM" id="SSF51230">
    <property type="entry name" value="Single hybrid motif"/>
    <property type="match status" value="1"/>
</dbReference>
<reference evidence="21 22" key="1">
    <citation type="submission" date="2018-06" db="EMBL/GenBank/DDBJ databases">
        <title>A transcriptomic atlas of mushroom development highlights an independent origin of complex multicellularity.</title>
        <authorList>
            <consortium name="DOE Joint Genome Institute"/>
            <person name="Krizsan K."/>
            <person name="Almasi E."/>
            <person name="Merenyi Z."/>
            <person name="Sahu N."/>
            <person name="Viragh M."/>
            <person name="Koszo T."/>
            <person name="Mondo S."/>
            <person name="Kiss B."/>
            <person name="Balint B."/>
            <person name="Kues U."/>
            <person name="Barry K."/>
            <person name="Hegedus J.C."/>
            <person name="Henrissat B."/>
            <person name="Johnson J."/>
            <person name="Lipzen A."/>
            <person name="Ohm R."/>
            <person name="Nagy I."/>
            <person name="Pangilinan J."/>
            <person name="Yan J."/>
            <person name="Xiong Y."/>
            <person name="Grigoriev I.V."/>
            <person name="Hibbett D.S."/>
            <person name="Nagy L.G."/>
        </authorList>
    </citation>
    <scope>NUCLEOTIDE SEQUENCE [LARGE SCALE GENOMIC DNA]</scope>
    <source>
        <strain evidence="21 22">SZMC22713</strain>
    </source>
</reference>
<name>A0A4Y7Q973_9AGAM</name>
<dbReference type="FunFam" id="3.30.1490.20:FF:000003">
    <property type="entry name" value="acetyl-CoA carboxylase isoform X1"/>
    <property type="match status" value="1"/>
</dbReference>
<dbReference type="GO" id="GO:0006633">
    <property type="term" value="P:fatty acid biosynthetic process"/>
    <property type="evidence" value="ECO:0007669"/>
    <property type="project" value="UniProtKB-KW"/>
</dbReference>
<accession>A0A4Y7Q973</accession>
<evidence type="ECO:0000256" key="2">
    <source>
        <dbReference type="ARBA" id="ARBA00004956"/>
    </source>
</evidence>
<evidence type="ECO:0000256" key="1">
    <source>
        <dbReference type="ARBA" id="ARBA00001953"/>
    </source>
</evidence>
<dbReference type="Pfam" id="PF08326">
    <property type="entry name" value="ACC_central"/>
    <property type="match status" value="1"/>
</dbReference>
<dbReference type="InterPro" id="IPR049074">
    <property type="entry name" value="ACCA_BT"/>
</dbReference>
<dbReference type="PROSITE" id="PS00867">
    <property type="entry name" value="CPSASE_2"/>
    <property type="match status" value="1"/>
</dbReference>
<dbReference type="FunFam" id="3.30.470.20:FF:000005">
    <property type="entry name" value="Acetyl-CoA carboxylase 1"/>
    <property type="match status" value="1"/>
</dbReference>
<dbReference type="UniPathway" id="UPA00655">
    <property type="reaction ID" value="UER00711"/>
</dbReference>
<keyword evidence="5 14" id="KW-0547">Nucleotide-binding</keyword>
<dbReference type="Gene3D" id="2.40.50.100">
    <property type="match status" value="1"/>
</dbReference>
<dbReference type="Gene3D" id="3.90.226.10">
    <property type="entry name" value="2-enoyl-CoA Hydratase, Chain A, domain 1"/>
    <property type="match status" value="2"/>
</dbReference>
<gene>
    <name evidence="21" type="ORF">BD410DRAFT_745902</name>
</gene>
<dbReference type="SMART" id="SM00878">
    <property type="entry name" value="Biotin_carb_C"/>
    <property type="match status" value="1"/>
</dbReference>
<evidence type="ECO:0000256" key="14">
    <source>
        <dbReference type="PROSITE-ProRule" id="PRU00409"/>
    </source>
</evidence>
<dbReference type="InterPro" id="IPR011763">
    <property type="entry name" value="COA_CT_C"/>
</dbReference>
<dbReference type="Pfam" id="PF01039">
    <property type="entry name" value="Carboxyl_trans"/>
    <property type="match status" value="1"/>
</dbReference>
<evidence type="ECO:0000256" key="6">
    <source>
        <dbReference type="ARBA" id="ARBA00022832"/>
    </source>
</evidence>
<feature type="domain" description="CoA carboxyltransferase N-terminal" evidence="19">
    <location>
        <begin position="1472"/>
        <end position="1810"/>
    </location>
</feature>
<dbReference type="InterPro" id="IPR013537">
    <property type="entry name" value="AcCoA_COase_cen"/>
</dbReference>
<evidence type="ECO:0000256" key="9">
    <source>
        <dbReference type="ARBA" id="ARBA00023160"/>
    </source>
</evidence>
<comment type="catalytic activity">
    <reaction evidence="13">
        <text>N(6)-biotinyl-L-lysyl-[protein] + hydrogencarbonate + ATP = N(6)-carboxybiotinyl-L-lysyl-[protein] + ADP + phosphate + H(+)</text>
        <dbReference type="Rhea" id="RHEA:13501"/>
        <dbReference type="Rhea" id="RHEA-COMP:10505"/>
        <dbReference type="Rhea" id="RHEA-COMP:10506"/>
        <dbReference type="ChEBI" id="CHEBI:15378"/>
        <dbReference type="ChEBI" id="CHEBI:17544"/>
        <dbReference type="ChEBI" id="CHEBI:30616"/>
        <dbReference type="ChEBI" id="CHEBI:43474"/>
        <dbReference type="ChEBI" id="CHEBI:83144"/>
        <dbReference type="ChEBI" id="CHEBI:83145"/>
        <dbReference type="ChEBI" id="CHEBI:456216"/>
        <dbReference type="EC" id="6.3.4.14"/>
    </reaction>
</comment>
<comment type="catalytic activity">
    <reaction evidence="12">
        <text>hydrogencarbonate + acetyl-CoA + ATP = malonyl-CoA + ADP + phosphate + H(+)</text>
        <dbReference type="Rhea" id="RHEA:11308"/>
        <dbReference type="ChEBI" id="CHEBI:15378"/>
        <dbReference type="ChEBI" id="CHEBI:17544"/>
        <dbReference type="ChEBI" id="CHEBI:30616"/>
        <dbReference type="ChEBI" id="CHEBI:43474"/>
        <dbReference type="ChEBI" id="CHEBI:57288"/>
        <dbReference type="ChEBI" id="CHEBI:57384"/>
        <dbReference type="ChEBI" id="CHEBI:456216"/>
        <dbReference type="EC" id="6.4.1.2"/>
    </reaction>
</comment>
<keyword evidence="6" id="KW-0276">Fatty acid metabolism</keyword>
<dbReference type="Gene3D" id="3.90.1770.10">
    <property type="entry name" value="PreATP-grasp domain"/>
    <property type="match status" value="1"/>
</dbReference>
<dbReference type="InterPro" id="IPR016185">
    <property type="entry name" value="PreATP-grasp_dom_sf"/>
</dbReference>
<dbReference type="PANTHER" id="PTHR45728:SF3">
    <property type="entry name" value="ACETYL-COA CARBOXYLASE"/>
    <property type="match status" value="1"/>
</dbReference>
<dbReference type="FunFam" id="3.90.226.10:FF:000010">
    <property type="entry name" value="acetyl-CoA carboxylase isoform X2"/>
    <property type="match status" value="1"/>
</dbReference>
<evidence type="ECO:0000256" key="3">
    <source>
        <dbReference type="ARBA" id="ARBA00022516"/>
    </source>
</evidence>
<evidence type="ECO:0000313" key="22">
    <source>
        <dbReference type="Proteomes" id="UP000294933"/>
    </source>
</evidence>
<evidence type="ECO:0000259" key="18">
    <source>
        <dbReference type="PROSITE" id="PS50979"/>
    </source>
</evidence>
<dbReference type="EMBL" id="ML170168">
    <property type="protein sequence ID" value="TDL23896.1"/>
    <property type="molecule type" value="Genomic_DNA"/>
</dbReference>
<sequence>MVSYDHSKAAHFIGGNSLDKAPASEVHDFVKGNGGHTVIKKVLIANNGIAAVKEIRSIRQWSYETFGTERAVEFTVMATPEDLKVNAEYIRMADRYVEVPGGSNNNNYANVDLIVDIAERSGVHAVWAGWGHASENPRLPESLASSKNKIVFIGPPGSAMRSLGDKISSTIVAQSANVPTMSWSGTGISDTCLSEQGFVTVPDKAYADACVSSVEAGLEKAEAIGWPVMIKASEGGGGKGIRKVERADAFKNAYQAVAGEVPGSPIFIMKLAGQARHLEVQLLADQYGNAISLFGRDCSVQRRHQKIIEEAPVTIAKSETFEQMERAAVRLAKLVGYVSAGTVEYLYSHADDSFFFLELNPRLQVEHPTTEMVSGVNLPAAQLQIAMGIPLHRIRDIRTLYGVAPHASSEIDFDLVNPHSEQHQRKPRPKGHVVAVRITAENPDAGFKPSSGSLQELNFRSNTNVWGYFSVNSAGGLHEFADSQFGHIFAYGADRSESRKNMVVALKELSIRGDFRTTVEYLIKLLETQAFEENTITTGWLDTLISNKLTAERPDTTLAVICGAVTKAHLASEVCWAEYRKILDKGQVPAKDVLKTVFGIDFIYEGVRYLFTATRSSVTTWTLYINGGRTMVGARPLADGGLLVLLDGKSHSVYWREEVGAIRLMVDAKTCLIEQENDPTQLRSPSPGKLIRFLVDSGDHVKAGDAYAEIEVMKMYMPLIATEDGVPQFVKQPGVSLEPGDILGILTLDDPARVKHAKPFDGLLPPMGTPSVTGNKPHQILAGCLDVLNNILDGYDNQAIMSSTLKDLITVLGDPDLPFSEVLSILSTLSGRIPAKLEEGIRAAIDLTKPKAGGAQQEFPVARVRKLLDAHVASLPATDRAMFRTQMSAVFDAVEKYRGGLKQHEWDTIADLLGRYEETEKLFGGSIEARVLKLREQHKDNLDAVAALVLSHLRAQSKSKLVFALLKEVKNAGSQLSNVESKLHKVLQGLASLEAKSSTAVSLKAREALIAGQMPSYEERAVQMESVLKGSVTTSYYGEQIYGHRNPNPEVLKELTDSQYTVYDVLPTFFTHSDPWIALAALEVYVRRAYRAYTLLSIDHEEGDGLDDGESPHAVTWRFKLGQSHSPPSTPTLSNNQRQGSVSDLTYMINKTQFQPIRTGALASFSDFDSLSRGFNKVAALLPVFDSREFAQRHGGNNQPPNVLNLALRIFDEADDMPDAEWSVKIPALLNDRKGVLKQYGVRRISVMICRKAQYPLYYTLRDMGTGWGEEQAIRNIEPALAYQLELSRLSNYNLTPCFVENQSLHIYHGVARENQLDSRFFIRALVRPGRIRGSMSTSQYLISETDRLVSAILDSLEVVNAQHRNADCNHISMNFVYNLSVTYSEVLQAMTFFIERHGKRLWRLHVTGSEVRITLEDSEGNVTPIRCVIENVSGFIVNYHAYQEITTDKGTTILKSIGDKGPLHLQPVNQPYPTKESLQPRRYQAHLVGTTYVYDFPDLFSKALHNLWIKARDLNPGLVLPKKFIEYKELVQDEHDELTEVERAPGNNSCGMVGWVLTLKTPEYPQGRQVVAIANDITYKIGSFGPAEDLYFYMATQYARERGLPRIYLSANSGARIGLAEEVIGLFSCAWNVDGQPEKGVNYLYLTHENYLKLQEKGSGSVLTTEIDVGGEKRHKITDIVGLQDGLGVECLRGSGLIAGETSRAYDDIFTITLVTARSVGIGAYLVRLGQRAVQVEGQPIILTGAPALNKVLGREVYTSNLQLGGTQIMHKNGVSHLTAGSDLEGATHILRWLSFVPEMKGAKLPIMISSDPVDRDIGYTPPKGAYDPRWFIEGKTDETTYEWMSGFFDRGSFQETLSGWAQTVVVGRARLGGIPMGVIAVETRTVERVVPADPANPSSFEQRIMEAGQVWYPNSAYKTAQAIFDFNREGLPLIIFANWRGFSGGQQDMFDEVLKQGAKIVDGLSSYKQPVFVYIVPNGELRGGAWVVLDPSINSEQMVMYADVEARGGVLEPEGIVEIKMRREKILSLMERLDETYASLKRESKDTSKTAEQRAAASEQLTNRETFLQPTYKQIALLYADLHDRTGRMEAKGCAKAMTWKDARRKFYWALRTRLARSKFLAQMADASPNMTPEKRMMLLKSLTPRSTGGVRHKAEALESLDIEPTLTELRSEHLLTQMLDLAERDRKATMDGLVRLLNELSDEEKAGIMAAIQNPSRSVDPPSYAAN</sequence>
<dbReference type="InterPro" id="IPR011761">
    <property type="entry name" value="ATP-grasp"/>
</dbReference>
<dbReference type="InterPro" id="IPR005482">
    <property type="entry name" value="Biotin_COase_C"/>
</dbReference>
<dbReference type="SUPFAM" id="SSF56059">
    <property type="entry name" value="Glutathione synthetase ATP-binding domain-like"/>
    <property type="match status" value="1"/>
</dbReference>
<dbReference type="InterPro" id="IPR011053">
    <property type="entry name" value="Single_hybrid_motif"/>
</dbReference>
<evidence type="ECO:0000259" key="16">
    <source>
        <dbReference type="PROSITE" id="PS50968"/>
    </source>
</evidence>
<dbReference type="PROSITE" id="PS50968">
    <property type="entry name" value="BIOTINYL_LIPOYL"/>
    <property type="match status" value="1"/>
</dbReference>
<dbReference type="PROSITE" id="PS50979">
    <property type="entry name" value="BC"/>
    <property type="match status" value="1"/>
</dbReference>
<evidence type="ECO:0000256" key="15">
    <source>
        <dbReference type="SAM" id="Coils"/>
    </source>
</evidence>
<comment type="pathway">
    <text evidence="2">Lipid metabolism; malonyl-CoA biosynthesis; malonyl-CoA from acetyl-CoA: step 1/1.</text>
</comment>
<evidence type="ECO:0000256" key="11">
    <source>
        <dbReference type="ARBA" id="ARBA00023268"/>
    </source>
</evidence>
<dbReference type="PROSITE" id="PS50975">
    <property type="entry name" value="ATP_GRASP"/>
    <property type="match status" value="1"/>
</dbReference>
<dbReference type="Gene3D" id="2.40.460.10">
    <property type="entry name" value="Biotin dependent carboxylase carboxyltransferase"/>
    <property type="match status" value="1"/>
</dbReference>
<dbReference type="CDD" id="cd06850">
    <property type="entry name" value="biotinyl_domain"/>
    <property type="match status" value="1"/>
</dbReference>
<dbReference type="InterPro" id="IPR011762">
    <property type="entry name" value="COA_CT_N"/>
</dbReference>
<dbReference type="InterPro" id="IPR049076">
    <property type="entry name" value="ACCA"/>
</dbReference>
<dbReference type="GO" id="GO:0005739">
    <property type="term" value="C:mitochondrion"/>
    <property type="evidence" value="ECO:0007669"/>
    <property type="project" value="TreeGrafter"/>
</dbReference>
<organism evidence="21 22">
    <name type="scientific">Rickenella mellea</name>
    <dbReference type="NCBI Taxonomy" id="50990"/>
    <lineage>
        <taxon>Eukaryota</taxon>
        <taxon>Fungi</taxon>
        <taxon>Dikarya</taxon>
        <taxon>Basidiomycota</taxon>
        <taxon>Agaricomycotina</taxon>
        <taxon>Agaricomycetes</taxon>
        <taxon>Hymenochaetales</taxon>
        <taxon>Rickenellaceae</taxon>
        <taxon>Rickenella</taxon>
    </lineage>
</organism>
<dbReference type="VEuPathDB" id="FungiDB:BD410DRAFT_745902"/>
<feature type="coiled-coil region" evidence="15">
    <location>
        <begin position="2025"/>
        <end position="2052"/>
    </location>
</feature>
<protein>
    <submittedName>
        <fullName evidence="21">Acetyl CoA carboxylase</fullName>
    </submittedName>
</protein>
<evidence type="ECO:0000256" key="7">
    <source>
        <dbReference type="ARBA" id="ARBA00022840"/>
    </source>
</evidence>
<dbReference type="InterPro" id="IPR000089">
    <property type="entry name" value="Biotin_lipoyl"/>
</dbReference>
<dbReference type="PANTHER" id="PTHR45728">
    <property type="entry name" value="ACETYL-COA CARBOXYLASE, ISOFORM A"/>
    <property type="match status" value="1"/>
</dbReference>
<dbReference type="Gene3D" id="3.30.1490.20">
    <property type="entry name" value="ATP-grasp fold, A domain"/>
    <property type="match status" value="1"/>
</dbReference>
<feature type="domain" description="Biotin carboxylation" evidence="18">
    <location>
        <begin position="38"/>
        <end position="546"/>
    </location>
</feature>
<keyword evidence="9" id="KW-0275">Fatty acid biosynthesis</keyword>
<dbReference type="GO" id="GO:0003989">
    <property type="term" value="F:acetyl-CoA carboxylase activity"/>
    <property type="evidence" value="ECO:0007669"/>
    <property type="project" value="UniProtKB-EC"/>
</dbReference>
<dbReference type="Pfam" id="PF00364">
    <property type="entry name" value="Biotin_lipoyl"/>
    <property type="match status" value="1"/>
</dbReference>
<evidence type="ECO:0000259" key="19">
    <source>
        <dbReference type="PROSITE" id="PS50980"/>
    </source>
</evidence>